<evidence type="ECO:0000313" key="6">
    <source>
        <dbReference type="EMBL" id="MFD1247693.1"/>
    </source>
</evidence>
<organism evidence="6 7">
    <name type="scientific">Nocardioides ginsengisoli</name>
    <dbReference type="NCBI Taxonomy" id="363868"/>
    <lineage>
        <taxon>Bacteria</taxon>
        <taxon>Bacillati</taxon>
        <taxon>Actinomycetota</taxon>
        <taxon>Actinomycetes</taxon>
        <taxon>Propionibacteriales</taxon>
        <taxon>Nocardioidaceae</taxon>
        <taxon>Nocardioides</taxon>
    </lineage>
</organism>
<keyword evidence="7" id="KW-1185">Reference proteome</keyword>
<evidence type="ECO:0000256" key="5">
    <source>
        <dbReference type="ARBA" id="ARBA00022801"/>
    </source>
</evidence>
<keyword evidence="5" id="KW-0378">Hydrolase</keyword>
<dbReference type="RefSeq" id="WP_367920945.1">
    <property type="nucleotide sequence ID" value="NZ_BAABAC010000037.1"/>
</dbReference>
<accession>A0ABW3W0H1</accession>
<protein>
    <submittedName>
        <fullName evidence="6">DUF86 domain-containing protein</fullName>
    </submittedName>
</protein>
<keyword evidence="2" id="KW-1277">Toxin-antitoxin system</keyword>
<name>A0ABW3W0H1_9ACTN</name>
<reference evidence="7" key="1">
    <citation type="journal article" date="2019" name="Int. J. Syst. Evol. Microbiol.">
        <title>The Global Catalogue of Microorganisms (GCM) 10K type strain sequencing project: providing services to taxonomists for standard genome sequencing and annotation.</title>
        <authorList>
            <consortium name="The Broad Institute Genomics Platform"/>
            <consortium name="The Broad Institute Genome Sequencing Center for Infectious Disease"/>
            <person name="Wu L."/>
            <person name="Ma J."/>
        </authorList>
    </citation>
    <scope>NUCLEOTIDE SEQUENCE [LARGE SCALE GENOMIC DNA]</scope>
    <source>
        <strain evidence="7">CCUG 52478</strain>
    </source>
</reference>
<gene>
    <name evidence="6" type="ORF">ACFQ3F_07825</name>
</gene>
<sequence length="120" mass="13591">MTSRDERTTHALREILRLAEVGRRFAARGHDWYVSDPDNAPGLAAESLIIKVGENVARVSDELRSAHPEVPWRVIKDMRNRLAHYDQATDYEVVWNTIDGDFPQIAEMIGRILGSTDPHG</sequence>
<keyword evidence="1" id="KW-0597">Phosphoprotein</keyword>
<evidence type="ECO:0000313" key="7">
    <source>
        <dbReference type="Proteomes" id="UP001597229"/>
    </source>
</evidence>
<dbReference type="Pfam" id="PF01934">
    <property type="entry name" value="HepT-like"/>
    <property type="match status" value="1"/>
</dbReference>
<comment type="caution">
    <text evidence="6">The sequence shown here is derived from an EMBL/GenBank/DDBJ whole genome shotgun (WGS) entry which is preliminary data.</text>
</comment>
<dbReference type="PANTHER" id="PTHR34139:SF1">
    <property type="entry name" value="RNASE MJ1380-RELATED"/>
    <property type="match status" value="1"/>
</dbReference>
<evidence type="ECO:0000256" key="3">
    <source>
        <dbReference type="ARBA" id="ARBA00022722"/>
    </source>
</evidence>
<dbReference type="PANTHER" id="PTHR34139">
    <property type="entry name" value="UPF0331 PROTEIN MJ0127"/>
    <property type="match status" value="1"/>
</dbReference>
<proteinExistence type="predicted"/>
<dbReference type="InterPro" id="IPR008201">
    <property type="entry name" value="HepT-like"/>
</dbReference>
<evidence type="ECO:0000256" key="4">
    <source>
        <dbReference type="ARBA" id="ARBA00022741"/>
    </source>
</evidence>
<evidence type="ECO:0000256" key="1">
    <source>
        <dbReference type="ARBA" id="ARBA00022553"/>
    </source>
</evidence>
<keyword evidence="4" id="KW-0547">Nucleotide-binding</keyword>
<dbReference type="InterPro" id="IPR051813">
    <property type="entry name" value="HepT_RNase_toxin"/>
</dbReference>
<keyword evidence="3" id="KW-0540">Nuclease</keyword>
<dbReference type="Proteomes" id="UP001597229">
    <property type="component" value="Unassembled WGS sequence"/>
</dbReference>
<dbReference type="EMBL" id="JBHTLX010000008">
    <property type="protein sequence ID" value="MFD1247693.1"/>
    <property type="molecule type" value="Genomic_DNA"/>
</dbReference>
<evidence type="ECO:0000256" key="2">
    <source>
        <dbReference type="ARBA" id="ARBA00022649"/>
    </source>
</evidence>